<reference evidence="1 2" key="1">
    <citation type="submission" date="2019-12" db="EMBL/GenBank/DDBJ databases">
        <authorList>
            <person name="Woiski C."/>
        </authorList>
    </citation>
    <scope>NUCLEOTIDE SEQUENCE [LARGE SCALE GENOMIC DNA]</scope>
    <source>
        <strain evidence="1 2">BOE100</strain>
    </source>
</reference>
<dbReference type="EMBL" id="WOWR01000025">
    <property type="protein sequence ID" value="KAF0253424.1"/>
    <property type="molecule type" value="Genomic_DNA"/>
</dbReference>
<evidence type="ECO:0000313" key="2">
    <source>
        <dbReference type="Proteomes" id="UP000442695"/>
    </source>
</evidence>
<sequence>MITFSYCLDAAGNLVKLDLTCQKHGLIPFASELVSSADELAFPRPWTKSVADAVNEVRFVPSPHVAGTLAQQVHETRKLPRAAYVFVPRVSEQPQDNQVIELIDLFDELPIGHEGRQEIEKALADAGVQLIPLISEFHTELHAGKPKGPISSYAKPGWLSYSKVYRKALVA</sequence>
<dbReference type="RefSeq" id="WP_156859277.1">
    <property type="nucleotide sequence ID" value="NZ_WOWR01000025.1"/>
</dbReference>
<comment type="caution">
    <text evidence="1">The sequence shown here is derived from an EMBL/GenBank/DDBJ whole genome shotgun (WGS) entry which is preliminary data.</text>
</comment>
<gene>
    <name evidence="1" type="ORF">GN299_18060</name>
</gene>
<protein>
    <submittedName>
        <fullName evidence="1">Uncharacterized protein</fullName>
    </submittedName>
</protein>
<organism evidence="1 2">
    <name type="scientific">Pseudomonas putida</name>
    <name type="common">Arthrobacter siderocapsulatus</name>
    <dbReference type="NCBI Taxonomy" id="303"/>
    <lineage>
        <taxon>Bacteria</taxon>
        <taxon>Pseudomonadati</taxon>
        <taxon>Pseudomonadota</taxon>
        <taxon>Gammaproteobacteria</taxon>
        <taxon>Pseudomonadales</taxon>
        <taxon>Pseudomonadaceae</taxon>
        <taxon>Pseudomonas</taxon>
    </lineage>
</organism>
<dbReference type="Proteomes" id="UP000442695">
    <property type="component" value="Unassembled WGS sequence"/>
</dbReference>
<accession>A0A7V8EEU2</accession>
<evidence type="ECO:0000313" key="1">
    <source>
        <dbReference type="EMBL" id="KAF0253424.1"/>
    </source>
</evidence>
<proteinExistence type="predicted"/>
<dbReference type="AlphaFoldDB" id="A0A7V8EEU2"/>
<name>A0A7V8EEU2_PSEPU</name>